<comment type="caution">
    <text evidence="19">The sequence shown here is derived from an EMBL/GenBank/DDBJ whole genome shotgun (WGS) entry which is preliminary data.</text>
</comment>
<evidence type="ECO:0000256" key="3">
    <source>
        <dbReference type="ARBA" id="ARBA00022448"/>
    </source>
</evidence>
<feature type="domain" description="Costars" evidence="18">
    <location>
        <begin position="81"/>
        <end position="157"/>
    </location>
</feature>
<dbReference type="Proteomes" id="UP000050525">
    <property type="component" value="Unassembled WGS sequence"/>
</dbReference>
<evidence type="ECO:0000256" key="9">
    <source>
        <dbReference type="ARBA" id="ARBA00023159"/>
    </source>
</evidence>
<evidence type="ECO:0000256" key="5">
    <source>
        <dbReference type="ARBA" id="ARBA00022553"/>
    </source>
</evidence>
<dbReference type="FunFam" id="1.10.10.1540:FF:000001">
    <property type="entry name" value="Actin-binding Rho-activating protein a"/>
    <property type="match status" value="1"/>
</dbReference>
<evidence type="ECO:0000256" key="7">
    <source>
        <dbReference type="ARBA" id="ARBA00023010"/>
    </source>
</evidence>
<evidence type="ECO:0000256" key="1">
    <source>
        <dbReference type="ARBA" id="ARBA00004204"/>
    </source>
</evidence>
<dbReference type="EMBL" id="AKHW03006769">
    <property type="protein sequence ID" value="KYO18969.1"/>
    <property type="molecule type" value="Genomic_DNA"/>
</dbReference>
<dbReference type="Pfam" id="PF14705">
    <property type="entry name" value="Costars"/>
    <property type="match status" value="1"/>
</dbReference>
<dbReference type="SMART" id="SM01283">
    <property type="entry name" value="Costars"/>
    <property type="match status" value="1"/>
</dbReference>
<dbReference type="PANTHER" id="PTHR22739">
    <property type="entry name" value="STRIATED MUSCLE ACTIVATOR OF RHO-DEPENDENT SIGNALING-RELATED"/>
    <property type="match status" value="1"/>
</dbReference>
<keyword evidence="9" id="KW-0010">Activator</keyword>
<dbReference type="InterPro" id="IPR026111">
    <property type="entry name" value="Abra"/>
</dbReference>
<dbReference type="GO" id="GO:0003779">
    <property type="term" value="F:actin binding"/>
    <property type="evidence" value="ECO:0007669"/>
    <property type="project" value="UniProtKB-KW"/>
</dbReference>
<keyword evidence="5" id="KW-0597">Phosphoprotein</keyword>
<dbReference type="STRING" id="8496.A0A151M369"/>
<evidence type="ECO:0000256" key="13">
    <source>
        <dbReference type="ARBA" id="ARBA00059783"/>
    </source>
</evidence>
<dbReference type="PANTHER" id="PTHR22739:SF22">
    <property type="entry name" value="COSTARS DOMAIN-CONTAINING PROTEIN"/>
    <property type="match status" value="1"/>
</dbReference>
<accession>A0A151M369</accession>
<evidence type="ECO:0000256" key="12">
    <source>
        <dbReference type="ARBA" id="ARBA00023212"/>
    </source>
</evidence>
<evidence type="ECO:0000313" key="20">
    <source>
        <dbReference type="Proteomes" id="UP000050525"/>
    </source>
</evidence>
<dbReference type="AlphaFoldDB" id="A0A151M369"/>
<comment type="subcellular location">
    <subcellularLocation>
        <location evidence="2">Cytoplasm</location>
        <location evidence="2">Cytoskeleton</location>
    </subcellularLocation>
    <subcellularLocation>
        <location evidence="1">Cytoplasm</location>
        <location evidence="1">Myofibril</location>
        <location evidence="1">Sarcomere</location>
    </subcellularLocation>
</comment>
<evidence type="ECO:0000256" key="16">
    <source>
        <dbReference type="ARBA" id="ARBA00076363"/>
    </source>
</evidence>
<evidence type="ECO:0000256" key="17">
    <source>
        <dbReference type="SAM" id="MobiDB-lite"/>
    </source>
</evidence>
<keyword evidence="6" id="KW-0653">Protein transport</keyword>
<dbReference type="InterPro" id="IPR038095">
    <property type="entry name" value="Costars_sf"/>
</dbReference>
<dbReference type="GO" id="GO:0030017">
    <property type="term" value="C:sarcomere"/>
    <property type="evidence" value="ECO:0007669"/>
    <property type="project" value="UniProtKB-SubCell"/>
</dbReference>
<keyword evidence="8" id="KW-0805">Transcription regulation</keyword>
<dbReference type="Gene3D" id="1.10.10.1540">
    <property type="entry name" value="Costar domain"/>
    <property type="match status" value="1"/>
</dbReference>
<keyword evidence="7" id="KW-0811">Translocation</keyword>
<proteinExistence type="predicted"/>
<evidence type="ECO:0000256" key="8">
    <source>
        <dbReference type="ARBA" id="ARBA00023015"/>
    </source>
</evidence>
<evidence type="ECO:0000256" key="11">
    <source>
        <dbReference type="ARBA" id="ARBA00023203"/>
    </source>
</evidence>
<keyword evidence="4" id="KW-0963">Cytoplasm</keyword>
<gene>
    <name evidence="19" type="ORF">Y1Q_0018930</name>
</gene>
<dbReference type="PhylomeDB" id="A0A151M369"/>
<evidence type="ECO:0000256" key="6">
    <source>
        <dbReference type="ARBA" id="ARBA00022927"/>
    </source>
</evidence>
<keyword evidence="11" id="KW-0009">Actin-binding</keyword>
<organism evidence="19 20">
    <name type="scientific">Alligator mississippiensis</name>
    <name type="common">American alligator</name>
    <dbReference type="NCBI Taxonomy" id="8496"/>
    <lineage>
        <taxon>Eukaryota</taxon>
        <taxon>Metazoa</taxon>
        <taxon>Chordata</taxon>
        <taxon>Craniata</taxon>
        <taxon>Vertebrata</taxon>
        <taxon>Euteleostomi</taxon>
        <taxon>Archelosauria</taxon>
        <taxon>Archosauria</taxon>
        <taxon>Crocodylia</taxon>
        <taxon>Alligatoridae</taxon>
        <taxon>Alligatorinae</taxon>
        <taxon>Alligator</taxon>
    </lineage>
</organism>
<feature type="region of interest" description="Disordered" evidence="17">
    <location>
        <begin position="59"/>
        <end position="80"/>
    </location>
</feature>
<comment type="function">
    <text evidence="13">Acts as an activator of serum response factor (SRF)-dependent transcription possibly by inducing nuclear translocation of MKL1 or MKL2 and through a mechanism requiring Rho-actin signaling.</text>
</comment>
<evidence type="ECO:0000256" key="15">
    <source>
        <dbReference type="ARBA" id="ARBA00073502"/>
    </source>
</evidence>
<evidence type="ECO:0000259" key="18">
    <source>
        <dbReference type="SMART" id="SM01283"/>
    </source>
</evidence>
<evidence type="ECO:0000313" key="19">
    <source>
        <dbReference type="EMBL" id="KYO18969.1"/>
    </source>
</evidence>
<evidence type="ECO:0000256" key="4">
    <source>
        <dbReference type="ARBA" id="ARBA00022490"/>
    </source>
</evidence>
<dbReference type="GO" id="GO:0035025">
    <property type="term" value="P:positive regulation of Rho protein signal transduction"/>
    <property type="evidence" value="ECO:0007669"/>
    <property type="project" value="InterPro"/>
</dbReference>
<evidence type="ECO:0000256" key="2">
    <source>
        <dbReference type="ARBA" id="ARBA00004245"/>
    </source>
</evidence>
<comment type="subunit">
    <text evidence="14">Binds F-actin and ABLIM1, ABLIM2 and ABLIM3. Interaction with ABLIM2 and ABLIM3 enhances activity.</text>
</comment>
<keyword evidence="3" id="KW-0813">Transport</keyword>
<keyword evidence="12" id="KW-0206">Cytoskeleton</keyword>
<dbReference type="InterPro" id="IPR027817">
    <property type="entry name" value="Costars_dom"/>
</dbReference>
<protein>
    <recommendedName>
        <fullName evidence="15">Actin-binding Rho-activating protein</fullName>
    </recommendedName>
    <alternativeName>
        <fullName evidence="16">Striated muscle activator of Rho-dependent signaling</fullName>
    </alternativeName>
</protein>
<dbReference type="GO" id="GO:0005856">
    <property type="term" value="C:cytoskeleton"/>
    <property type="evidence" value="ECO:0007669"/>
    <property type="project" value="UniProtKB-SubCell"/>
</dbReference>
<reference evidence="19 20" key="1">
    <citation type="journal article" date="2012" name="Genome Biol.">
        <title>Sequencing three crocodilian genomes to illuminate the evolution of archosaurs and amniotes.</title>
        <authorList>
            <person name="St John J.A."/>
            <person name="Braun E.L."/>
            <person name="Isberg S.R."/>
            <person name="Miles L.G."/>
            <person name="Chong A.Y."/>
            <person name="Gongora J."/>
            <person name="Dalzell P."/>
            <person name="Moran C."/>
            <person name="Bed'hom B."/>
            <person name="Abzhanov A."/>
            <person name="Burgess S.C."/>
            <person name="Cooksey A.M."/>
            <person name="Castoe T.A."/>
            <person name="Crawford N.G."/>
            <person name="Densmore L.D."/>
            <person name="Drew J.C."/>
            <person name="Edwards S.V."/>
            <person name="Faircloth B.C."/>
            <person name="Fujita M.K."/>
            <person name="Greenwold M.J."/>
            <person name="Hoffmann F.G."/>
            <person name="Howard J.M."/>
            <person name="Iguchi T."/>
            <person name="Janes D.E."/>
            <person name="Khan S.Y."/>
            <person name="Kohno S."/>
            <person name="de Koning A.J."/>
            <person name="Lance S.L."/>
            <person name="McCarthy F.M."/>
            <person name="McCormack J.E."/>
            <person name="Merchant M.E."/>
            <person name="Peterson D.G."/>
            <person name="Pollock D.D."/>
            <person name="Pourmand N."/>
            <person name="Raney B.J."/>
            <person name="Roessler K.A."/>
            <person name="Sanford J.R."/>
            <person name="Sawyer R.H."/>
            <person name="Schmidt C.J."/>
            <person name="Triplett E.W."/>
            <person name="Tuberville T.D."/>
            <person name="Venegas-Anaya M."/>
            <person name="Howard J.T."/>
            <person name="Jarvis E.D."/>
            <person name="Guillette L.J.Jr."/>
            <person name="Glenn T.C."/>
            <person name="Green R.E."/>
            <person name="Ray D.A."/>
        </authorList>
    </citation>
    <scope>NUCLEOTIDE SEQUENCE [LARGE SCALE GENOMIC DNA]</scope>
    <source>
        <strain evidence="19">KSC_2009_1</strain>
    </source>
</reference>
<dbReference type="GO" id="GO:0045944">
    <property type="term" value="P:positive regulation of transcription by RNA polymerase II"/>
    <property type="evidence" value="ECO:0007669"/>
    <property type="project" value="TreeGrafter"/>
</dbReference>
<dbReference type="GO" id="GO:0015031">
    <property type="term" value="P:protein transport"/>
    <property type="evidence" value="ECO:0007669"/>
    <property type="project" value="UniProtKB-KW"/>
</dbReference>
<evidence type="ECO:0000256" key="14">
    <source>
        <dbReference type="ARBA" id="ARBA00063019"/>
    </source>
</evidence>
<evidence type="ECO:0000256" key="10">
    <source>
        <dbReference type="ARBA" id="ARBA00023163"/>
    </source>
</evidence>
<feature type="compositionally biased region" description="Basic and acidic residues" evidence="17">
    <location>
        <begin position="68"/>
        <end position="80"/>
    </location>
</feature>
<keyword evidence="10" id="KW-0804">Transcription</keyword>
<keyword evidence="20" id="KW-1185">Reference proteome</keyword>
<name>A0A151M369_ALLMI</name>
<sequence>MEKNKKLFAQTTRTPFNAVDDLRKNWQSWAEDHIDYQKKNPFSNDDRLLSKPVHACCKGDPTYGRPPEGSKTEQRGKDAHTHVGKEVEELCMIIRSIGEKGKDGNVRVNFQRLFETYVTISNKVVGILLRARKHGLVQFEGEMLWQGKDDNVIITLLE</sequence>